<sequence length="164" mass="17409">MENKKSGKLFGVFNLLDLVIILFVAAAGAALFWRLDLVKAVGAGSQDVTIEYTIRLEPVRLVTYLAVHEGDPIYDSENGTLIGTVTDVETTPYMKEIAMADGSLVAAPDPDNLTVLITGEGVGKSTMDGLMLGGNRICSPGGTIKVASTRLDSTGIFVMSRVKE</sequence>
<evidence type="ECO:0000256" key="1">
    <source>
        <dbReference type="SAM" id="Phobius"/>
    </source>
</evidence>
<keyword evidence="1" id="KW-1133">Transmembrane helix</keyword>
<comment type="caution">
    <text evidence="2">The sequence shown here is derived from an EMBL/GenBank/DDBJ whole genome shotgun (WGS) entry which is preliminary data.</text>
</comment>
<organism evidence="2">
    <name type="scientific">bioreactor metagenome</name>
    <dbReference type="NCBI Taxonomy" id="1076179"/>
    <lineage>
        <taxon>unclassified sequences</taxon>
        <taxon>metagenomes</taxon>
        <taxon>ecological metagenomes</taxon>
    </lineage>
</organism>
<keyword evidence="1" id="KW-0472">Membrane</keyword>
<evidence type="ECO:0000313" key="2">
    <source>
        <dbReference type="EMBL" id="MPM16514.1"/>
    </source>
</evidence>
<protein>
    <recommendedName>
        <fullName evidence="3">DUF4330 domain-containing protein</fullName>
    </recommendedName>
</protein>
<dbReference type="AlphaFoldDB" id="A0A644XQV4"/>
<name>A0A644XQV4_9ZZZZ</name>
<dbReference type="Pfam" id="PF14221">
    <property type="entry name" value="DUF4330"/>
    <property type="match status" value="1"/>
</dbReference>
<feature type="transmembrane region" description="Helical" evidence="1">
    <location>
        <begin position="12"/>
        <end position="33"/>
    </location>
</feature>
<proteinExistence type="predicted"/>
<gene>
    <name evidence="2" type="ORF">SDC9_62895</name>
</gene>
<dbReference type="InterPro" id="IPR025480">
    <property type="entry name" value="DUF4330"/>
</dbReference>
<reference evidence="2" key="1">
    <citation type="submission" date="2019-08" db="EMBL/GenBank/DDBJ databases">
        <authorList>
            <person name="Kucharzyk K."/>
            <person name="Murdoch R.W."/>
            <person name="Higgins S."/>
            <person name="Loffler F."/>
        </authorList>
    </citation>
    <scope>NUCLEOTIDE SEQUENCE</scope>
</reference>
<accession>A0A644XQV4</accession>
<dbReference type="EMBL" id="VSSQ01002627">
    <property type="protein sequence ID" value="MPM16514.1"/>
    <property type="molecule type" value="Genomic_DNA"/>
</dbReference>
<evidence type="ECO:0008006" key="3">
    <source>
        <dbReference type="Google" id="ProtNLM"/>
    </source>
</evidence>
<keyword evidence="1" id="KW-0812">Transmembrane</keyword>